<dbReference type="InterPro" id="IPR037066">
    <property type="entry name" value="Plug_dom_sf"/>
</dbReference>
<keyword evidence="7" id="KW-0998">Cell outer membrane</keyword>
<dbReference type="PANTHER" id="PTHR30069">
    <property type="entry name" value="TONB-DEPENDENT OUTER MEMBRANE RECEPTOR"/>
    <property type="match status" value="1"/>
</dbReference>
<dbReference type="PANTHER" id="PTHR30069:SF29">
    <property type="entry name" value="HEMOGLOBIN AND HEMOGLOBIN-HAPTOGLOBIN-BINDING PROTEIN 1-RELATED"/>
    <property type="match status" value="1"/>
</dbReference>
<dbReference type="Pfam" id="PF14905">
    <property type="entry name" value="OMP_b-brl_3"/>
    <property type="match status" value="1"/>
</dbReference>
<dbReference type="SUPFAM" id="SSF49464">
    <property type="entry name" value="Carboxypeptidase regulatory domain-like"/>
    <property type="match status" value="1"/>
</dbReference>
<dbReference type="InterPro" id="IPR041700">
    <property type="entry name" value="OMP_b-brl_3"/>
</dbReference>
<evidence type="ECO:0000256" key="1">
    <source>
        <dbReference type="ARBA" id="ARBA00004571"/>
    </source>
</evidence>
<keyword evidence="2" id="KW-0813">Transport</keyword>
<feature type="chain" id="PRO_5047280240" evidence="9">
    <location>
        <begin position="20"/>
        <end position="857"/>
    </location>
</feature>
<keyword evidence="3" id="KW-1134">Transmembrane beta strand</keyword>
<dbReference type="Proteomes" id="UP001501175">
    <property type="component" value="Unassembled WGS sequence"/>
</dbReference>
<feature type="domain" description="TonB-dependent receptor plug" evidence="10">
    <location>
        <begin position="153"/>
        <end position="242"/>
    </location>
</feature>
<dbReference type="EMBL" id="BAABHD010000022">
    <property type="protein sequence ID" value="GAA4452813.1"/>
    <property type="molecule type" value="Genomic_DNA"/>
</dbReference>
<accession>A0ABP8MME0</accession>
<proteinExistence type="predicted"/>
<feature type="domain" description="Outer membrane protein beta-barrel" evidence="11">
    <location>
        <begin position="426"/>
        <end position="826"/>
    </location>
</feature>
<dbReference type="Pfam" id="PF13620">
    <property type="entry name" value="CarboxypepD_reg"/>
    <property type="match status" value="1"/>
</dbReference>
<dbReference type="Pfam" id="PF07715">
    <property type="entry name" value="Plug"/>
    <property type="match status" value="1"/>
</dbReference>
<dbReference type="SUPFAM" id="SSF56935">
    <property type="entry name" value="Porins"/>
    <property type="match status" value="1"/>
</dbReference>
<evidence type="ECO:0000313" key="13">
    <source>
        <dbReference type="Proteomes" id="UP001501175"/>
    </source>
</evidence>
<dbReference type="InterPro" id="IPR008969">
    <property type="entry name" value="CarboxyPept-like_regulatory"/>
</dbReference>
<keyword evidence="13" id="KW-1185">Reference proteome</keyword>
<evidence type="ECO:0000256" key="8">
    <source>
        <dbReference type="SAM" id="MobiDB-lite"/>
    </source>
</evidence>
<dbReference type="Gene3D" id="2.40.170.20">
    <property type="entry name" value="TonB-dependent receptor, beta-barrel domain"/>
    <property type="match status" value="1"/>
</dbReference>
<comment type="subcellular location">
    <subcellularLocation>
        <location evidence="1">Cell outer membrane</location>
        <topology evidence="1">Multi-pass membrane protein</topology>
    </subcellularLocation>
</comment>
<organism evidence="12 13">
    <name type="scientific">Nibrella saemangeumensis</name>
    <dbReference type="NCBI Taxonomy" id="1084526"/>
    <lineage>
        <taxon>Bacteria</taxon>
        <taxon>Pseudomonadati</taxon>
        <taxon>Bacteroidota</taxon>
        <taxon>Cytophagia</taxon>
        <taxon>Cytophagales</taxon>
        <taxon>Spirosomataceae</taxon>
        <taxon>Nibrella</taxon>
    </lineage>
</organism>
<evidence type="ECO:0000259" key="11">
    <source>
        <dbReference type="Pfam" id="PF14905"/>
    </source>
</evidence>
<protein>
    <submittedName>
        <fullName evidence="12">Outer membrane beta-barrel family protein</fullName>
    </submittedName>
</protein>
<dbReference type="Gene3D" id="2.60.40.1120">
    <property type="entry name" value="Carboxypeptidase-like, regulatory domain"/>
    <property type="match status" value="1"/>
</dbReference>
<gene>
    <name evidence="12" type="ORF">GCM10023189_16800</name>
</gene>
<evidence type="ECO:0000256" key="9">
    <source>
        <dbReference type="SAM" id="SignalP"/>
    </source>
</evidence>
<evidence type="ECO:0000256" key="3">
    <source>
        <dbReference type="ARBA" id="ARBA00022452"/>
    </source>
</evidence>
<evidence type="ECO:0000256" key="4">
    <source>
        <dbReference type="ARBA" id="ARBA00022692"/>
    </source>
</evidence>
<reference evidence="13" key="1">
    <citation type="journal article" date="2019" name="Int. J. Syst. Evol. Microbiol.">
        <title>The Global Catalogue of Microorganisms (GCM) 10K type strain sequencing project: providing services to taxonomists for standard genome sequencing and annotation.</title>
        <authorList>
            <consortium name="The Broad Institute Genomics Platform"/>
            <consortium name="The Broad Institute Genome Sequencing Center for Infectious Disease"/>
            <person name="Wu L."/>
            <person name="Ma J."/>
        </authorList>
    </citation>
    <scope>NUCLEOTIDE SEQUENCE [LARGE SCALE GENOMIC DNA]</scope>
    <source>
        <strain evidence="13">JCM 17927</strain>
    </source>
</reference>
<keyword evidence="4" id="KW-0812">Transmembrane</keyword>
<evidence type="ECO:0000256" key="7">
    <source>
        <dbReference type="ARBA" id="ARBA00023237"/>
    </source>
</evidence>
<dbReference type="InterPro" id="IPR036942">
    <property type="entry name" value="Beta-barrel_TonB_sf"/>
</dbReference>
<dbReference type="Gene3D" id="2.170.130.10">
    <property type="entry name" value="TonB-dependent receptor, plug domain"/>
    <property type="match status" value="1"/>
</dbReference>
<dbReference type="InterPro" id="IPR012910">
    <property type="entry name" value="Plug_dom"/>
</dbReference>
<dbReference type="RefSeq" id="WP_345242490.1">
    <property type="nucleotide sequence ID" value="NZ_BAABHD010000022.1"/>
</dbReference>
<keyword evidence="5 9" id="KW-0732">Signal</keyword>
<evidence type="ECO:0000256" key="5">
    <source>
        <dbReference type="ARBA" id="ARBA00022729"/>
    </source>
</evidence>
<dbReference type="InterPro" id="IPR039426">
    <property type="entry name" value="TonB-dep_rcpt-like"/>
</dbReference>
<feature type="region of interest" description="Disordered" evidence="8">
    <location>
        <begin position="835"/>
        <end position="857"/>
    </location>
</feature>
<evidence type="ECO:0000259" key="10">
    <source>
        <dbReference type="Pfam" id="PF07715"/>
    </source>
</evidence>
<evidence type="ECO:0000313" key="12">
    <source>
        <dbReference type="EMBL" id="GAA4452813.1"/>
    </source>
</evidence>
<comment type="caution">
    <text evidence="12">The sequence shown here is derived from an EMBL/GenBank/DDBJ whole genome shotgun (WGS) entry which is preliminary data.</text>
</comment>
<evidence type="ECO:0000256" key="6">
    <source>
        <dbReference type="ARBA" id="ARBA00023136"/>
    </source>
</evidence>
<keyword evidence="6" id="KW-0472">Membrane</keyword>
<evidence type="ECO:0000256" key="2">
    <source>
        <dbReference type="ARBA" id="ARBA00022448"/>
    </source>
</evidence>
<name>A0ABP8MME0_9BACT</name>
<feature type="signal peptide" evidence="9">
    <location>
        <begin position="1"/>
        <end position="19"/>
    </location>
</feature>
<sequence length="857" mass="95085">MKRLLLWLGVTLLTSAAIAQIRPGAPTPVPAPRAGSSAFAIGEVVGSVVDSVDGKPVPYASLALLNADNRLVIGVITDDLGELSFVKLPNGRYRLSISCIGYEAKMLNNLLITDNRPTVDIGRIRLRPDRKTLKEVVVTAQRALLEDKGDRLVYNAEKDIAAGGGTAADVLRRIPMLSVDMNGNVKLRGNPKIKVLLNGKPSGLLARNLAEALRQIPGSQIKSVEVITSPGARYDAEGTAGVINIITRRPRQGINGGLNGSLGNLVRSAGGYGSIQGRKLGLYLTGGYYEYRTIAYADVYRTSLQNGQPINTLYQRIDQDNTGTGGNAEVSLDYDIDSTARLSLWLYGWGGNWPNNSRVHSLLTDTRGRTMQEFQQDIRYLDTYRNGEVNLAYTKTFQRTQSKPVIGPSAAGPAIRSPVDKSLKPELSVMMQRSNIPDKYIYTAEQSTMSEVVTYRERSLNLSRNNEFTVQSDFTYPFRVRNRRDTTLASAEIGAKAILRDIGSDFSLEQATNGSTNYQPNPNRSDVFDYLQQVYAAYTSLRMAKAGKWSINAGGRLERTYLDGNFFGPNSALNRQYQNLIPSFTFSRTFNDKHTFRLSYTQRIARPVVWYLNPFINSSNPKYLITGNPELNPELTHSPEFSYSLFTKKGLFINSALYYQRTDNAIDYLLSMDVNGISLWKPQNIAQRTFYGLQVSANGQPVKNMNLSGGGNLQWADLTSAALSQRNQGWVWSATANLSYRIGKGFTVQADGNYNAGAILLQGKSLAWYSYTVSAKKELWNKRASVVVTANTPFHHEIRQDTYLDTPAFTSFSRNATVTRSARIFFYWQFGQSNTGTGRQRKQITNDDKAGSRTSNR</sequence>